<evidence type="ECO:0000313" key="12">
    <source>
        <dbReference type="EMBL" id="OKL62734.1"/>
    </source>
</evidence>
<proteinExistence type="inferred from homology"/>
<comment type="subcellular location">
    <subcellularLocation>
        <location evidence="1">Nucleus</location>
    </subcellularLocation>
</comment>
<protein>
    <recommendedName>
        <fullName evidence="3">polynucleotide adenylyltransferase</fullName>
        <ecNumber evidence="3">2.7.7.19</ecNumber>
    </recommendedName>
</protein>
<keyword evidence="4" id="KW-0507">mRNA processing</keyword>
<sequence length="636" mass="72065">MALDSAEPGLSGVPRTISSDGQLEALLRHHNMFPSEDEIAHRQRMFELIKSTVERQVMNNDVATRLNLSFVVVPVGSHGLTVWDCSSDMDCLAIGTISPTVFFALMAQKIHFPESQEVKIFRKTNDASGTMLGLQAGGVCFNLQYCAATKVTECWPQALELPSSHPAFDVPMQSLLKLNAVRDLHYLQHTITHLASFRLAYRAIKTWAKDRGIYSSKFGYLGDMHITLLLARVCKTSFHEGYATSASEILQAYFKHYANFDWQKEMIYDPTYYADTTPSYHRSYREPLVILSIHPPKVNVAQTATVPSVKTLREEFKRAEQLISRLGATWVGGIDTDAKPTGYVDFLNSYINYIKLDANYWGGAQIKWLKLVGWLETRCVYLLGDINRRFPGIHARIWPGLFTESEEGQIEKQVEYRGCFLIGLAKNDNISNQPFSDDSDRHSAHVSLLALLESFAEQIRSNEAYFDKHVLWADVAFVKQSELKDVRLCDSDWTNTVVSHGEDLDLDDGFEHDIDNGSIEGGGTVQDSNKSQQIDQPVHSANVAAKPKLRPAEDVISRLRWDPSFDAADYVVGYLDRFIGEKEVPVSLWKSEQTDEEFIPMHRVLYFKRRSDGQRVWDRQKRIDLIFNTGDTANGL</sequence>
<evidence type="ECO:0000256" key="7">
    <source>
        <dbReference type="ARBA" id="ARBA00022840"/>
    </source>
</evidence>
<dbReference type="Gene3D" id="1.10.1410.10">
    <property type="match status" value="1"/>
</dbReference>
<comment type="similarity">
    <text evidence="2">Belongs to the poly(A) polymerase family.</text>
</comment>
<dbReference type="InterPro" id="IPR043519">
    <property type="entry name" value="NT_sf"/>
</dbReference>
<reference evidence="12 13" key="1">
    <citation type="submission" date="2015-06" db="EMBL/GenBank/DDBJ databases">
        <title>Talaromyces atroroseus IBT 11181 draft genome.</title>
        <authorList>
            <person name="Rasmussen K.B."/>
            <person name="Rasmussen S."/>
            <person name="Petersen B."/>
            <person name="Sicheritz-Ponten T."/>
            <person name="Mortensen U.H."/>
            <person name="Thrane U."/>
        </authorList>
    </citation>
    <scope>NUCLEOTIDE SEQUENCE [LARGE SCALE GENOMIC DNA]</scope>
    <source>
        <strain evidence="12 13">IBT 11181</strain>
    </source>
</reference>
<feature type="domain" description="Poly(A) polymerase central" evidence="11">
    <location>
        <begin position="196"/>
        <end position="325"/>
    </location>
</feature>
<dbReference type="GO" id="GO:0003723">
    <property type="term" value="F:RNA binding"/>
    <property type="evidence" value="ECO:0007669"/>
    <property type="project" value="InterPro"/>
</dbReference>
<dbReference type="OrthoDB" id="10263155at2759"/>
<keyword evidence="8" id="KW-0539">Nucleus</keyword>
<dbReference type="PANTHER" id="PTHR10682">
    <property type="entry name" value="POLY A POLYMERASE"/>
    <property type="match status" value="1"/>
</dbReference>
<dbReference type="Pfam" id="PF04457">
    <property type="entry name" value="MJ1316"/>
    <property type="match status" value="1"/>
</dbReference>
<evidence type="ECO:0000313" key="13">
    <source>
        <dbReference type="Proteomes" id="UP000214365"/>
    </source>
</evidence>
<dbReference type="GO" id="GO:0005634">
    <property type="term" value="C:nucleus"/>
    <property type="evidence" value="ECO:0007669"/>
    <property type="project" value="UniProtKB-SubCell"/>
</dbReference>
<keyword evidence="7" id="KW-0067">ATP-binding</keyword>
<dbReference type="SUPFAM" id="SSF55003">
    <property type="entry name" value="PAP/Archaeal CCA-adding enzyme, C-terminal domain"/>
    <property type="match status" value="1"/>
</dbReference>
<dbReference type="GeneID" id="31000889"/>
<feature type="domain" description="MJ1316 RNA cyclic group end recognition" evidence="10">
    <location>
        <begin position="549"/>
        <end position="619"/>
    </location>
</feature>
<dbReference type="PANTHER" id="PTHR10682:SF23">
    <property type="entry name" value="POLYNUCLEOTIDE ADENYLYLTRANSFERASE"/>
    <property type="match status" value="1"/>
</dbReference>
<evidence type="ECO:0000256" key="2">
    <source>
        <dbReference type="ARBA" id="ARBA00010912"/>
    </source>
</evidence>
<dbReference type="InterPro" id="IPR007012">
    <property type="entry name" value="PolA_pol_cen_dom"/>
</dbReference>
<evidence type="ECO:0000259" key="11">
    <source>
        <dbReference type="Pfam" id="PF04928"/>
    </source>
</evidence>
<evidence type="ECO:0000256" key="3">
    <source>
        <dbReference type="ARBA" id="ARBA00012388"/>
    </source>
</evidence>
<feature type="region of interest" description="Disordered" evidence="9">
    <location>
        <begin position="515"/>
        <end position="535"/>
    </location>
</feature>
<dbReference type="GO" id="GO:0006397">
    <property type="term" value="P:mRNA processing"/>
    <property type="evidence" value="ECO:0007669"/>
    <property type="project" value="UniProtKB-KW"/>
</dbReference>
<evidence type="ECO:0000256" key="1">
    <source>
        <dbReference type="ARBA" id="ARBA00004123"/>
    </source>
</evidence>
<dbReference type="RefSeq" id="XP_020122855.1">
    <property type="nucleotide sequence ID" value="XM_020261425.1"/>
</dbReference>
<dbReference type="Gene3D" id="3.30.460.10">
    <property type="entry name" value="Beta Polymerase, domain 2"/>
    <property type="match status" value="1"/>
</dbReference>
<organism evidence="12 13">
    <name type="scientific">Talaromyces atroroseus</name>
    <dbReference type="NCBI Taxonomy" id="1441469"/>
    <lineage>
        <taxon>Eukaryota</taxon>
        <taxon>Fungi</taxon>
        <taxon>Dikarya</taxon>
        <taxon>Ascomycota</taxon>
        <taxon>Pezizomycotina</taxon>
        <taxon>Eurotiomycetes</taxon>
        <taxon>Eurotiomycetidae</taxon>
        <taxon>Eurotiales</taxon>
        <taxon>Trichocomaceae</taxon>
        <taxon>Talaromyces</taxon>
        <taxon>Talaromyces sect. Trachyspermi</taxon>
    </lineage>
</organism>
<dbReference type="Proteomes" id="UP000214365">
    <property type="component" value="Unassembled WGS sequence"/>
</dbReference>
<feature type="compositionally biased region" description="Polar residues" evidence="9">
    <location>
        <begin position="525"/>
        <end position="535"/>
    </location>
</feature>
<dbReference type="SUPFAM" id="SSF81631">
    <property type="entry name" value="PAP/OAS1 substrate-binding domain"/>
    <property type="match status" value="1"/>
</dbReference>
<dbReference type="InterPro" id="IPR011068">
    <property type="entry name" value="NuclTrfase_I-like_C"/>
</dbReference>
<name>A0A1Q5Q9X2_TALAT</name>
<evidence type="ECO:0000256" key="8">
    <source>
        <dbReference type="ARBA" id="ARBA00023242"/>
    </source>
</evidence>
<keyword evidence="5" id="KW-0808">Transferase</keyword>
<dbReference type="GO" id="GO:1990817">
    <property type="term" value="F:poly(A) RNA polymerase activity"/>
    <property type="evidence" value="ECO:0007669"/>
    <property type="project" value="UniProtKB-EC"/>
</dbReference>
<gene>
    <name evidence="12" type="ORF">UA08_01134</name>
</gene>
<dbReference type="EC" id="2.7.7.19" evidence="3"/>
<evidence type="ECO:0000256" key="4">
    <source>
        <dbReference type="ARBA" id="ARBA00022664"/>
    </source>
</evidence>
<accession>A0A1Q5Q9X2</accession>
<evidence type="ECO:0000256" key="5">
    <source>
        <dbReference type="ARBA" id="ARBA00022679"/>
    </source>
</evidence>
<keyword evidence="13" id="KW-1185">Reference proteome</keyword>
<dbReference type="EMBL" id="LFMY01000002">
    <property type="protein sequence ID" value="OKL62734.1"/>
    <property type="molecule type" value="Genomic_DNA"/>
</dbReference>
<evidence type="ECO:0000259" key="10">
    <source>
        <dbReference type="Pfam" id="PF04457"/>
    </source>
</evidence>
<dbReference type="STRING" id="1441469.A0A1Q5Q9X2"/>
<dbReference type="GO" id="GO:0031123">
    <property type="term" value="P:RNA 3'-end processing"/>
    <property type="evidence" value="ECO:0007669"/>
    <property type="project" value="InterPro"/>
</dbReference>
<dbReference type="Pfam" id="PF04928">
    <property type="entry name" value="PAP_central"/>
    <property type="match status" value="1"/>
</dbReference>
<dbReference type="GO" id="GO:0005524">
    <property type="term" value="F:ATP binding"/>
    <property type="evidence" value="ECO:0007669"/>
    <property type="project" value="UniProtKB-KW"/>
</dbReference>
<dbReference type="Gene3D" id="3.30.70.590">
    <property type="entry name" value="Poly(A) polymerase predicted RNA binding domain"/>
    <property type="match status" value="1"/>
</dbReference>
<dbReference type="InterPro" id="IPR040459">
    <property type="entry name" value="MJ1316"/>
</dbReference>
<comment type="caution">
    <text evidence="12">The sequence shown here is derived from an EMBL/GenBank/DDBJ whole genome shotgun (WGS) entry which is preliminary data.</text>
</comment>
<dbReference type="SUPFAM" id="SSF81301">
    <property type="entry name" value="Nucleotidyltransferase"/>
    <property type="match status" value="1"/>
</dbReference>
<evidence type="ECO:0000256" key="6">
    <source>
        <dbReference type="ARBA" id="ARBA00022741"/>
    </source>
</evidence>
<evidence type="ECO:0000256" key="9">
    <source>
        <dbReference type="SAM" id="MobiDB-lite"/>
    </source>
</evidence>
<keyword evidence="6" id="KW-0547">Nucleotide-binding</keyword>
<dbReference type="AlphaFoldDB" id="A0A1Q5Q9X2"/>